<keyword evidence="1" id="KW-0812">Transmembrane</keyword>
<keyword evidence="1" id="KW-0472">Membrane</keyword>
<protein>
    <submittedName>
        <fullName evidence="2">Uncharacterized protein</fullName>
    </submittedName>
</protein>
<feature type="transmembrane region" description="Helical" evidence="1">
    <location>
        <begin position="20"/>
        <end position="37"/>
    </location>
</feature>
<keyword evidence="3" id="KW-1185">Reference proteome</keyword>
<evidence type="ECO:0000313" key="2">
    <source>
        <dbReference type="EMBL" id="OHS99299.1"/>
    </source>
</evidence>
<feature type="transmembrane region" description="Helical" evidence="1">
    <location>
        <begin position="137"/>
        <end position="160"/>
    </location>
</feature>
<dbReference type="Proteomes" id="UP000179807">
    <property type="component" value="Unassembled WGS sequence"/>
</dbReference>
<gene>
    <name evidence="2" type="ORF">TRFO_34303</name>
</gene>
<evidence type="ECO:0000313" key="3">
    <source>
        <dbReference type="Proteomes" id="UP000179807"/>
    </source>
</evidence>
<feature type="transmembrane region" description="Helical" evidence="1">
    <location>
        <begin position="166"/>
        <end position="190"/>
    </location>
</feature>
<dbReference type="VEuPathDB" id="TrichDB:TRFO_34303"/>
<accession>A0A1J4JP62</accession>
<comment type="caution">
    <text evidence="2">The sequence shown here is derived from an EMBL/GenBank/DDBJ whole genome shotgun (WGS) entry which is preliminary data.</text>
</comment>
<proteinExistence type="predicted"/>
<sequence>MSVEKDRIPNFYNPSGFLKAISFIPPAFVGGSYYLFFKKNDILPNIFEVTLNLPEKRLIEVGFNISAWLLFPVAMVIDKTFLFYFKKFIKHEKTKKDEKIPSKNSNEMKTSDNLEDKQLKHNKQQNNNSSSFSTLRFFLNFFAVLSFFAAICFGFVSFSFSEIVCVLSFFSYIIFISCYLVMINLLLNQLSHHSNSVRKLNGFDWIHIFIGPILLFIVFGVEKFNALKYMKITLSDDIRNIYKNSLNAVYFFGVCLIFTNFLRIKQKLPQIKVCLAKKIKE</sequence>
<reference evidence="2" key="1">
    <citation type="submission" date="2016-10" db="EMBL/GenBank/DDBJ databases">
        <authorList>
            <person name="Benchimol M."/>
            <person name="Almeida L.G."/>
            <person name="Vasconcelos A.T."/>
            <person name="Perreira-Neves A."/>
            <person name="Rosa I.A."/>
            <person name="Tasca T."/>
            <person name="Bogo M.R."/>
            <person name="de Souza W."/>
        </authorList>
    </citation>
    <scope>NUCLEOTIDE SEQUENCE [LARGE SCALE GENOMIC DNA]</scope>
    <source>
        <strain evidence="2">K</strain>
    </source>
</reference>
<evidence type="ECO:0000256" key="1">
    <source>
        <dbReference type="SAM" id="Phobius"/>
    </source>
</evidence>
<feature type="transmembrane region" description="Helical" evidence="1">
    <location>
        <begin position="65"/>
        <end position="85"/>
    </location>
</feature>
<name>A0A1J4JP62_9EUKA</name>
<feature type="transmembrane region" description="Helical" evidence="1">
    <location>
        <begin position="241"/>
        <end position="262"/>
    </location>
</feature>
<dbReference type="EMBL" id="MLAK01001013">
    <property type="protein sequence ID" value="OHS99299.1"/>
    <property type="molecule type" value="Genomic_DNA"/>
</dbReference>
<dbReference type="AlphaFoldDB" id="A0A1J4JP62"/>
<feature type="transmembrane region" description="Helical" evidence="1">
    <location>
        <begin position="202"/>
        <end position="221"/>
    </location>
</feature>
<organism evidence="2 3">
    <name type="scientific">Tritrichomonas foetus</name>
    <dbReference type="NCBI Taxonomy" id="1144522"/>
    <lineage>
        <taxon>Eukaryota</taxon>
        <taxon>Metamonada</taxon>
        <taxon>Parabasalia</taxon>
        <taxon>Tritrichomonadida</taxon>
        <taxon>Tritrichomonadidae</taxon>
        <taxon>Tritrichomonas</taxon>
    </lineage>
</organism>
<keyword evidence="1" id="KW-1133">Transmembrane helix</keyword>
<dbReference type="GeneID" id="94844304"/>
<dbReference type="RefSeq" id="XP_068352436.1">
    <property type="nucleotide sequence ID" value="XM_068509600.1"/>
</dbReference>